<dbReference type="PANTHER" id="PTHR10815:SF5">
    <property type="entry name" value="METHYLATED-DNA--PROTEIN-CYSTEINE METHYLTRANSFERASE"/>
    <property type="match status" value="1"/>
</dbReference>
<evidence type="ECO:0000256" key="1">
    <source>
        <dbReference type="ARBA" id="ARBA00001286"/>
    </source>
</evidence>
<organism evidence="8 9">
    <name type="scientific">Antrihabitans cavernicola</name>
    <dbReference type="NCBI Taxonomy" id="2495913"/>
    <lineage>
        <taxon>Bacteria</taxon>
        <taxon>Bacillati</taxon>
        <taxon>Actinomycetota</taxon>
        <taxon>Actinomycetes</taxon>
        <taxon>Mycobacteriales</taxon>
        <taxon>Nocardiaceae</taxon>
        <taxon>Antrihabitans</taxon>
    </lineage>
</organism>
<dbReference type="InterPro" id="IPR001497">
    <property type="entry name" value="MethylDNA_cys_MeTrfase_AS"/>
</dbReference>
<dbReference type="SUPFAM" id="SSF53155">
    <property type="entry name" value="Methylated DNA-protein cysteine methyltransferase domain"/>
    <property type="match status" value="1"/>
</dbReference>
<evidence type="ECO:0000256" key="2">
    <source>
        <dbReference type="ARBA" id="ARBA00022603"/>
    </source>
</evidence>
<evidence type="ECO:0000313" key="8">
    <source>
        <dbReference type="EMBL" id="KAA0017095.1"/>
    </source>
</evidence>
<evidence type="ECO:0000256" key="3">
    <source>
        <dbReference type="ARBA" id="ARBA00022679"/>
    </source>
</evidence>
<feature type="domain" description="Methylated-DNA-[protein]-cysteine S-methyltransferase DNA binding" evidence="7">
    <location>
        <begin position="89"/>
        <end position="170"/>
    </location>
</feature>
<dbReference type="AlphaFoldDB" id="A0A5A7S3H9"/>
<name>A0A5A7S3H9_9NOCA</name>
<comment type="caution">
    <text evidence="8">The sequence shown here is derived from an EMBL/GenBank/DDBJ whole genome shotgun (WGS) entry which is preliminary data.</text>
</comment>
<dbReference type="Gene3D" id="1.10.10.10">
    <property type="entry name" value="Winged helix-like DNA-binding domain superfamily/Winged helix DNA-binding domain"/>
    <property type="match status" value="1"/>
</dbReference>
<keyword evidence="3 8" id="KW-0808">Transferase</keyword>
<evidence type="ECO:0000256" key="6">
    <source>
        <dbReference type="ARBA" id="ARBA00049348"/>
    </source>
</evidence>
<dbReference type="InterPro" id="IPR036217">
    <property type="entry name" value="MethylDNA_cys_MeTrfase_DNAb"/>
</dbReference>
<dbReference type="GO" id="GO:0003908">
    <property type="term" value="F:methylated-DNA-[protein]-cysteine S-methyltransferase activity"/>
    <property type="evidence" value="ECO:0007669"/>
    <property type="project" value="UniProtKB-EC"/>
</dbReference>
<proteinExistence type="predicted"/>
<dbReference type="NCBIfam" id="TIGR00589">
    <property type="entry name" value="ogt"/>
    <property type="match status" value="1"/>
</dbReference>
<gene>
    <name evidence="8" type="ORF">FOY51_25360</name>
</gene>
<keyword evidence="2 8" id="KW-0489">Methyltransferase</keyword>
<dbReference type="OrthoDB" id="9802228at2"/>
<evidence type="ECO:0000256" key="4">
    <source>
        <dbReference type="ARBA" id="ARBA00022763"/>
    </source>
</evidence>
<comment type="catalytic activity">
    <reaction evidence="1">
        <text>a 4-O-methyl-thymidine in DNA + L-cysteinyl-[protein] = a thymidine in DNA + S-methyl-L-cysteinyl-[protein]</text>
        <dbReference type="Rhea" id="RHEA:53428"/>
        <dbReference type="Rhea" id="RHEA-COMP:10131"/>
        <dbReference type="Rhea" id="RHEA-COMP:10132"/>
        <dbReference type="Rhea" id="RHEA-COMP:13555"/>
        <dbReference type="Rhea" id="RHEA-COMP:13556"/>
        <dbReference type="ChEBI" id="CHEBI:29950"/>
        <dbReference type="ChEBI" id="CHEBI:82612"/>
        <dbReference type="ChEBI" id="CHEBI:137386"/>
        <dbReference type="ChEBI" id="CHEBI:137387"/>
        <dbReference type="EC" id="2.1.1.63"/>
    </reaction>
</comment>
<dbReference type="SUPFAM" id="SSF46767">
    <property type="entry name" value="Methylated DNA-protein cysteine methyltransferase, C-terminal domain"/>
    <property type="match status" value="1"/>
</dbReference>
<sequence length="180" mass="19461">MLDHVNGYTLFDTAIGTCGIAWSGVGVVAFELPEATAADTEDRLRRVHRAAQQQPTPEIERAISAIVAHLDGSADDLRWIPLDLRRVTDFDRNVYAVTRDIDPGRTLTYGDVADLLELRGAAQAVGQSLGRNPIPLIVPCHRVLAAGNELRGFSAPGGTGTKRRLLAIEHAPGFDDPVLF</sequence>
<dbReference type="PROSITE" id="PS00374">
    <property type="entry name" value="MGMT"/>
    <property type="match status" value="1"/>
</dbReference>
<protein>
    <submittedName>
        <fullName evidence="8">Methylated-DNA--[protein]-cysteine S-methyltransferase</fullName>
    </submittedName>
</protein>
<keyword evidence="4" id="KW-0227">DNA damage</keyword>
<accession>A0A5A7S3H9</accession>
<evidence type="ECO:0000313" key="9">
    <source>
        <dbReference type="Proteomes" id="UP000322244"/>
    </source>
</evidence>
<comment type="catalytic activity">
    <reaction evidence="6">
        <text>a 6-O-methyl-2'-deoxyguanosine in DNA + L-cysteinyl-[protein] = S-methyl-L-cysteinyl-[protein] + a 2'-deoxyguanosine in DNA</text>
        <dbReference type="Rhea" id="RHEA:24000"/>
        <dbReference type="Rhea" id="RHEA-COMP:10131"/>
        <dbReference type="Rhea" id="RHEA-COMP:10132"/>
        <dbReference type="Rhea" id="RHEA-COMP:11367"/>
        <dbReference type="Rhea" id="RHEA-COMP:11368"/>
        <dbReference type="ChEBI" id="CHEBI:29950"/>
        <dbReference type="ChEBI" id="CHEBI:82612"/>
        <dbReference type="ChEBI" id="CHEBI:85445"/>
        <dbReference type="ChEBI" id="CHEBI:85448"/>
        <dbReference type="EC" id="2.1.1.63"/>
    </reaction>
</comment>
<evidence type="ECO:0000259" key="7">
    <source>
        <dbReference type="Pfam" id="PF01035"/>
    </source>
</evidence>
<dbReference type="Proteomes" id="UP000322244">
    <property type="component" value="Unassembled WGS sequence"/>
</dbReference>
<keyword evidence="5" id="KW-0234">DNA repair</keyword>
<dbReference type="InterPro" id="IPR014048">
    <property type="entry name" value="MethylDNA_cys_MeTrfase_DNA-bd"/>
</dbReference>
<dbReference type="PANTHER" id="PTHR10815">
    <property type="entry name" value="METHYLATED-DNA--PROTEIN-CYSTEINE METHYLTRANSFERASE"/>
    <property type="match status" value="1"/>
</dbReference>
<reference evidence="8 9" key="1">
    <citation type="submission" date="2019-07" db="EMBL/GenBank/DDBJ databases">
        <title>Rhodococcus cavernicolus sp. nov., isolated from a cave.</title>
        <authorList>
            <person name="Lee S.D."/>
        </authorList>
    </citation>
    <scope>NUCLEOTIDE SEQUENCE [LARGE SCALE GENOMIC DNA]</scope>
    <source>
        <strain evidence="8 9">C1-24</strain>
    </source>
</reference>
<dbReference type="InterPro" id="IPR036388">
    <property type="entry name" value="WH-like_DNA-bd_sf"/>
</dbReference>
<dbReference type="GO" id="GO:0006281">
    <property type="term" value="P:DNA repair"/>
    <property type="evidence" value="ECO:0007669"/>
    <property type="project" value="UniProtKB-KW"/>
</dbReference>
<dbReference type="Gene3D" id="3.30.160.70">
    <property type="entry name" value="Methylated DNA-protein cysteine methyltransferase domain"/>
    <property type="match status" value="1"/>
</dbReference>
<dbReference type="InterPro" id="IPR036631">
    <property type="entry name" value="MGMT_N_sf"/>
</dbReference>
<evidence type="ECO:0000256" key="5">
    <source>
        <dbReference type="ARBA" id="ARBA00023204"/>
    </source>
</evidence>
<dbReference type="EMBL" id="VLNY01000023">
    <property type="protein sequence ID" value="KAA0017095.1"/>
    <property type="molecule type" value="Genomic_DNA"/>
</dbReference>
<dbReference type="CDD" id="cd06445">
    <property type="entry name" value="ATase"/>
    <property type="match status" value="1"/>
</dbReference>
<keyword evidence="9" id="KW-1185">Reference proteome</keyword>
<dbReference type="GO" id="GO:0032259">
    <property type="term" value="P:methylation"/>
    <property type="evidence" value="ECO:0007669"/>
    <property type="project" value="UniProtKB-KW"/>
</dbReference>
<dbReference type="Pfam" id="PF01035">
    <property type="entry name" value="DNA_binding_1"/>
    <property type="match status" value="1"/>
</dbReference>